<dbReference type="AlphaFoldDB" id="A0A2D2PZ00"/>
<evidence type="ECO:0000313" key="2">
    <source>
        <dbReference type="EMBL" id="ATS17474.1"/>
    </source>
</evidence>
<feature type="chain" id="PRO_5013823909" evidence="1">
    <location>
        <begin position="23"/>
        <end position="168"/>
    </location>
</feature>
<protein>
    <submittedName>
        <fullName evidence="2">Uncharacterized protein</fullName>
    </submittedName>
</protein>
<keyword evidence="3" id="KW-1185">Reference proteome</keyword>
<gene>
    <name evidence="2" type="ORF">BRW62_00485</name>
</gene>
<reference evidence="2 3" key="1">
    <citation type="submission" date="2016-11" db="EMBL/GenBank/DDBJ databases">
        <title>Complete genome sequence of thermophilic cyanobacteria strain Synechococcus sp. PCC6715.</title>
        <authorList>
            <person name="Tang J."/>
            <person name="Daroch M."/>
            <person name="Liang Y."/>
            <person name="Jiang D."/>
            <person name="Shah M."/>
        </authorList>
    </citation>
    <scope>NUCLEOTIDE SEQUENCE [LARGE SCALE GENOMIC DNA]</scope>
    <source>
        <strain evidence="2 3">PCC 6715</strain>
    </source>
</reference>
<dbReference type="PROSITE" id="PS51257">
    <property type="entry name" value="PROKAR_LIPOPROTEIN"/>
    <property type="match status" value="1"/>
</dbReference>
<dbReference type="RefSeq" id="WP_099797617.1">
    <property type="nucleotide sequence ID" value="NZ_CP018092.1"/>
</dbReference>
<evidence type="ECO:0000313" key="3">
    <source>
        <dbReference type="Proteomes" id="UP000231057"/>
    </source>
</evidence>
<dbReference type="Proteomes" id="UP000231057">
    <property type="component" value="Chromosome"/>
</dbReference>
<name>A0A2D2PZ00_PARLV</name>
<proteinExistence type="predicted"/>
<organism evidence="2 3">
    <name type="scientific">Parathermosynechococcus lividus PCC 6715</name>
    <dbReference type="NCBI Taxonomy" id="1917166"/>
    <lineage>
        <taxon>Bacteria</taxon>
        <taxon>Bacillati</taxon>
        <taxon>Cyanobacteriota</taxon>
        <taxon>Cyanophyceae</taxon>
        <taxon>Acaryochloridales</taxon>
        <taxon>Thermosynechococcaceae</taxon>
        <taxon>Parathermosynechococcus</taxon>
    </lineage>
</organism>
<sequence length="168" mass="18363">MPFTRWFTALLLALTLVVTGCAATPPSPYQQVQQESTQRNAPAAVAREATQGSEFNRFFPPEGDGYERIYVQEKKGFAEAKLKKDGKDLAMLAISDTISLPDAAAKFQNSTTTIAGYPALEIGTTQTAILVANRYQVKVLSRDPSFSASDRRAWIEKFDLAGLAQLAQ</sequence>
<evidence type="ECO:0000256" key="1">
    <source>
        <dbReference type="SAM" id="SignalP"/>
    </source>
</evidence>
<keyword evidence="1" id="KW-0732">Signal</keyword>
<reference evidence="3" key="2">
    <citation type="journal article" date="2022" name="Front. Microbiol.">
        <title>Comparative Genomic Analysis Revealed Distinct Molecular Components and Organization of CO2-Concentrating Mechanism in Thermophilic Cyanobacteria.</title>
        <authorList>
            <person name="Tang J."/>
            <person name="Zhou H."/>
            <person name="Yao D."/>
            <person name="Riaz S."/>
            <person name="You D."/>
            <person name="Klepacz-Smolka A."/>
            <person name="Daroch M."/>
        </authorList>
    </citation>
    <scope>NUCLEOTIDE SEQUENCE [LARGE SCALE GENOMIC DNA]</scope>
    <source>
        <strain evidence="3">PCC 6715</strain>
    </source>
</reference>
<dbReference type="EMBL" id="CP018092">
    <property type="protein sequence ID" value="ATS17474.1"/>
    <property type="molecule type" value="Genomic_DNA"/>
</dbReference>
<dbReference type="OrthoDB" id="5517735at2"/>
<accession>A0A2D2PZ00</accession>
<feature type="signal peptide" evidence="1">
    <location>
        <begin position="1"/>
        <end position="22"/>
    </location>
</feature>
<dbReference type="KEGG" id="slw:BRW62_00485"/>